<dbReference type="FunFam" id="2.40.30.20:FF:000004">
    <property type="entry name" value="Riboflavin synthase, alpha subunit"/>
    <property type="match status" value="1"/>
</dbReference>
<name>A0A4R6VW92_9HYPH</name>
<dbReference type="InterPro" id="IPR026017">
    <property type="entry name" value="Lumazine-bd_dom"/>
</dbReference>
<reference evidence="12 13" key="1">
    <citation type="submission" date="2019-03" db="EMBL/GenBank/DDBJ databases">
        <title>Genomic Encyclopedia of Type Strains, Phase III (KMG-III): the genomes of soil and plant-associated and newly described type strains.</title>
        <authorList>
            <person name="Whitman W."/>
        </authorList>
    </citation>
    <scope>NUCLEOTIDE SEQUENCE [LARGE SCALE GENOMIC DNA]</scope>
    <source>
        <strain evidence="12 13">CGMCC 1.7002</strain>
    </source>
</reference>
<evidence type="ECO:0000313" key="13">
    <source>
        <dbReference type="Proteomes" id="UP000295391"/>
    </source>
</evidence>
<evidence type="ECO:0000256" key="7">
    <source>
        <dbReference type="ARBA" id="ARBA00022679"/>
    </source>
</evidence>
<feature type="repeat" description="Lumazine-binding" evidence="10">
    <location>
        <begin position="1"/>
        <end position="95"/>
    </location>
</feature>
<dbReference type="PIRSF" id="PIRSF000498">
    <property type="entry name" value="Riboflavin_syn_A"/>
    <property type="match status" value="1"/>
</dbReference>
<evidence type="ECO:0000256" key="1">
    <source>
        <dbReference type="ARBA" id="ARBA00000968"/>
    </source>
</evidence>
<accession>A0A4R6VW92</accession>
<keyword evidence="13" id="KW-1185">Reference proteome</keyword>
<dbReference type="Gene3D" id="2.40.30.20">
    <property type="match status" value="2"/>
</dbReference>
<proteinExistence type="predicted"/>
<evidence type="ECO:0000256" key="5">
    <source>
        <dbReference type="ARBA" id="ARBA00013950"/>
    </source>
</evidence>
<evidence type="ECO:0000259" key="11">
    <source>
        <dbReference type="PROSITE" id="PS51177"/>
    </source>
</evidence>
<dbReference type="Pfam" id="PF00677">
    <property type="entry name" value="Lum_binding"/>
    <property type="match status" value="2"/>
</dbReference>
<feature type="domain" description="Lumazine-binding" evidence="11">
    <location>
        <begin position="96"/>
        <end position="196"/>
    </location>
</feature>
<keyword evidence="8" id="KW-0677">Repeat</keyword>
<comment type="function">
    <text evidence="2">Catalyzes the dismutation of two molecules of 6,7-dimethyl-8-ribityllumazine, resulting in the formation of riboflavin and 5-amino-6-(D-ribitylamino)uracil.</text>
</comment>
<dbReference type="GO" id="GO:0004746">
    <property type="term" value="F:riboflavin synthase activity"/>
    <property type="evidence" value="ECO:0007669"/>
    <property type="project" value="UniProtKB-UniRule"/>
</dbReference>
<dbReference type="PANTHER" id="PTHR21098">
    <property type="entry name" value="RIBOFLAVIN SYNTHASE ALPHA CHAIN"/>
    <property type="match status" value="1"/>
</dbReference>
<evidence type="ECO:0000256" key="8">
    <source>
        <dbReference type="ARBA" id="ARBA00022737"/>
    </source>
</evidence>
<evidence type="ECO:0000256" key="4">
    <source>
        <dbReference type="ARBA" id="ARBA00012827"/>
    </source>
</evidence>
<dbReference type="PROSITE" id="PS51177">
    <property type="entry name" value="LUMAZINE_BIND"/>
    <property type="match status" value="2"/>
</dbReference>
<feature type="domain" description="Lumazine-binding" evidence="11">
    <location>
        <begin position="1"/>
        <end position="95"/>
    </location>
</feature>
<keyword evidence="6" id="KW-0686">Riboflavin biosynthesis</keyword>
<dbReference type="EMBL" id="SNYR01000001">
    <property type="protein sequence ID" value="TDQ67014.1"/>
    <property type="molecule type" value="Genomic_DNA"/>
</dbReference>
<dbReference type="InterPro" id="IPR001783">
    <property type="entry name" value="Lumazine-bd"/>
</dbReference>
<evidence type="ECO:0000256" key="10">
    <source>
        <dbReference type="PROSITE-ProRule" id="PRU00524"/>
    </source>
</evidence>
<dbReference type="AlphaFoldDB" id="A0A4R6VW92"/>
<keyword evidence="7" id="KW-0808">Transferase</keyword>
<dbReference type="NCBIfam" id="TIGR00187">
    <property type="entry name" value="ribE"/>
    <property type="match status" value="1"/>
</dbReference>
<dbReference type="GO" id="GO:0009231">
    <property type="term" value="P:riboflavin biosynthetic process"/>
    <property type="evidence" value="ECO:0007669"/>
    <property type="project" value="UniProtKB-KW"/>
</dbReference>
<evidence type="ECO:0000256" key="2">
    <source>
        <dbReference type="ARBA" id="ARBA00002803"/>
    </source>
</evidence>
<dbReference type="NCBIfam" id="NF006767">
    <property type="entry name" value="PRK09289.1"/>
    <property type="match status" value="1"/>
</dbReference>
<dbReference type="InterPro" id="IPR023366">
    <property type="entry name" value="ATP_synth_asu-like_sf"/>
</dbReference>
<protein>
    <recommendedName>
        <fullName evidence="5 9">Riboflavin synthase</fullName>
        <ecNumber evidence="4 9">2.5.1.9</ecNumber>
    </recommendedName>
</protein>
<feature type="repeat" description="Lumazine-binding" evidence="10">
    <location>
        <begin position="96"/>
        <end position="196"/>
    </location>
</feature>
<evidence type="ECO:0000313" key="12">
    <source>
        <dbReference type="EMBL" id="TDQ67014.1"/>
    </source>
</evidence>
<dbReference type="InterPro" id="IPR017938">
    <property type="entry name" value="Riboflavin_synthase-like_b-brl"/>
</dbReference>
<evidence type="ECO:0000256" key="3">
    <source>
        <dbReference type="ARBA" id="ARBA00004887"/>
    </source>
</evidence>
<dbReference type="CDD" id="cd00402">
    <property type="entry name" value="Riboflavin_synthase_like"/>
    <property type="match status" value="1"/>
</dbReference>
<dbReference type="EC" id="2.5.1.9" evidence="4 9"/>
<evidence type="ECO:0000256" key="9">
    <source>
        <dbReference type="NCBIfam" id="TIGR00187"/>
    </source>
</evidence>
<comment type="caution">
    <text evidence="12">The sequence shown here is derived from an EMBL/GenBank/DDBJ whole genome shotgun (WGS) entry which is preliminary data.</text>
</comment>
<organism evidence="12 13">
    <name type="scientific">Maritalea mobilis</name>
    <dbReference type="NCBI Taxonomy" id="483324"/>
    <lineage>
        <taxon>Bacteria</taxon>
        <taxon>Pseudomonadati</taxon>
        <taxon>Pseudomonadota</taxon>
        <taxon>Alphaproteobacteria</taxon>
        <taxon>Hyphomicrobiales</taxon>
        <taxon>Devosiaceae</taxon>
        <taxon>Maritalea</taxon>
    </lineage>
</organism>
<gene>
    <name evidence="12" type="ORF">ATL17_1020</name>
</gene>
<sequence>MFSGIIDRLGKVKAVRDEDGARIFDIDTSYDDLALGESVAVNGVCLTVVTFDAAGLAEFYVSPESLARTSLGALQDGDLINLERAVALETKLSGHLVQGHVDGIATLSSVEEKAGAHLIELELPQSLGRYCVEKGSISLDGISLTINTLEDHADGTRIGLTIIPHTWTHTNLQSRQVGDQIHVENDVIAKYVERLCHGYNAQ</sequence>
<evidence type="ECO:0000256" key="6">
    <source>
        <dbReference type="ARBA" id="ARBA00022619"/>
    </source>
</evidence>
<dbReference type="Proteomes" id="UP000295391">
    <property type="component" value="Unassembled WGS sequence"/>
</dbReference>
<dbReference type="PANTHER" id="PTHR21098:SF12">
    <property type="entry name" value="RIBOFLAVIN SYNTHASE"/>
    <property type="match status" value="1"/>
</dbReference>
<dbReference type="OrthoDB" id="9788537at2"/>
<comment type="catalytic activity">
    <reaction evidence="1">
        <text>2 6,7-dimethyl-8-(1-D-ribityl)lumazine + H(+) = 5-amino-6-(D-ribitylamino)uracil + riboflavin</text>
        <dbReference type="Rhea" id="RHEA:20772"/>
        <dbReference type="ChEBI" id="CHEBI:15378"/>
        <dbReference type="ChEBI" id="CHEBI:15934"/>
        <dbReference type="ChEBI" id="CHEBI:57986"/>
        <dbReference type="ChEBI" id="CHEBI:58201"/>
        <dbReference type="EC" id="2.5.1.9"/>
    </reaction>
</comment>
<dbReference type="RefSeq" id="WP_133571661.1">
    <property type="nucleotide sequence ID" value="NZ_SNYR01000001.1"/>
</dbReference>
<dbReference type="SUPFAM" id="SSF63380">
    <property type="entry name" value="Riboflavin synthase domain-like"/>
    <property type="match status" value="2"/>
</dbReference>
<comment type="pathway">
    <text evidence="3">Cofactor biosynthesis; riboflavin biosynthesis; riboflavin from 2-hydroxy-3-oxobutyl phosphate and 5-amino-6-(D-ribitylamino)uracil: step 2/2.</text>
</comment>